<reference evidence="1 2" key="1">
    <citation type="submission" date="2015-12" db="EMBL/GenBank/DDBJ databases">
        <title>Dictyostelia acquired genes for synthesis and detection of signals that induce cell-type specialization by lateral gene transfer from prokaryotes.</title>
        <authorList>
            <person name="Gloeckner G."/>
            <person name="Schaap P."/>
        </authorList>
    </citation>
    <scope>NUCLEOTIDE SEQUENCE [LARGE SCALE GENOMIC DNA]</scope>
    <source>
        <strain evidence="1 2">TK</strain>
    </source>
</reference>
<evidence type="ECO:0000313" key="1">
    <source>
        <dbReference type="EMBL" id="KYR02685.1"/>
    </source>
</evidence>
<dbReference type="AlphaFoldDB" id="A0A152A979"/>
<comment type="caution">
    <text evidence="1">The sequence shown here is derived from an EMBL/GenBank/DDBJ whole genome shotgun (WGS) entry which is preliminary data.</text>
</comment>
<accession>A0A152A979</accession>
<evidence type="ECO:0000313" key="2">
    <source>
        <dbReference type="Proteomes" id="UP000076078"/>
    </source>
</evidence>
<dbReference type="EMBL" id="LODT01000001">
    <property type="protein sequence ID" value="KYR02685.1"/>
    <property type="molecule type" value="Genomic_DNA"/>
</dbReference>
<proteinExistence type="predicted"/>
<organism evidence="1 2">
    <name type="scientific">Tieghemostelium lacteum</name>
    <name type="common">Slime mold</name>
    <name type="synonym">Dictyostelium lacteum</name>
    <dbReference type="NCBI Taxonomy" id="361077"/>
    <lineage>
        <taxon>Eukaryota</taxon>
        <taxon>Amoebozoa</taxon>
        <taxon>Evosea</taxon>
        <taxon>Eumycetozoa</taxon>
        <taxon>Dictyostelia</taxon>
        <taxon>Dictyosteliales</taxon>
        <taxon>Raperosteliaceae</taxon>
        <taxon>Tieghemostelium</taxon>
    </lineage>
</organism>
<sequence>MQEPCENHKQLKVKGFYYLRSLVSYDEQLDERCNMECRKAIIEGYDTLILHLQKEREFQMFQKPNQNGSFNPVDRGITYYIKNQWE</sequence>
<name>A0A152A979_TIELA</name>
<dbReference type="InParanoid" id="A0A152A979"/>
<dbReference type="Proteomes" id="UP000076078">
    <property type="component" value="Unassembled WGS sequence"/>
</dbReference>
<gene>
    <name evidence="1" type="ORF">DLAC_00144</name>
</gene>
<protein>
    <submittedName>
        <fullName evidence="1">Uncharacterized protein</fullName>
    </submittedName>
</protein>
<keyword evidence="2" id="KW-1185">Reference proteome</keyword>